<comment type="subcellular location">
    <subcellularLocation>
        <location evidence="1 12">Cell outer membrane</location>
        <topology evidence="1 12">Multi-pass membrane protein</topology>
    </subcellularLocation>
</comment>
<evidence type="ECO:0000256" key="9">
    <source>
        <dbReference type="ARBA" id="ARBA00023077"/>
    </source>
</evidence>
<evidence type="ECO:0000313" key="18">
    <source>
        <dbReference type="Proteomes" id="UP001589688"/>
    </source>
</evidence>
<evidence type="ECO:0000256" key="5">
    <source>
        <dbReference type="ARBA" id="ARBA00022692"/>
    </source>
</evidence>
<dbReference type="InterPro" id="IPR039426">
    <property type="entry name" value="TonB-dep_rcpt-like"/>
</dbReference>
<keyword evidence="7" id="KW-0408">Iron</keyword>
<keyword evidence="6 14" id="KW-0732">Signal</keyword>
<evidence type="ECO:0000256" key="14">
    <source>
        <dbReference type="SAM" id="SignalP"/>
    </source>
</evidence>
<evidence type="ECO:0000256" key="1">
    <source>
        <dbReference type="ARBA" id="ARBA00004571"/>
    </source>
</evidence>
<reference evidence="17 18" key="1">
    <citation type="submission" date="2024-09" db="EMBL/GenBank/DDBJ databases">
        <authorList>
            <person name="Sun Q."/>
            <person name="Mori K."/>
        </authorList>
    </citation>
    <scope>NUCLEOTIDE SEQUENCE [LARGE SCALE GENOMIC DNA]</scope>
    <source>
        <strain evidence="17 18">ATCC 51272</strain>
    </source>
</reference>
<evidence type="ECO:0000256" key="10">
    <source>
        <dbReference type="ARBA" id="ARBA00023136"/>
    </source>
</evidence>
<evidence type="ECO:0000256" key="4">
    <source>
        <dbReference type="ARBA" id="ARBA00022496"/>
    </source>
</evidence>
<evidence type="ECO:0000256" key="11">
    <source>
        <dbReference type="ARBA" id="ARBA00023237"/>
    </source>
</evidence>
<dbReference type="PANTHER" id="PTHR32552:SF68">
    <property type="entry name" value="FERRICHROME OUTER MEMBRANE TRANSPORTER_PHAGE RECEPTOR"/>
    <property type="match status" value="1"/>
</dbReference>
<evidence type="ECO:0000256" key="12">
    <source>
        <dbReference type="PROSITE-ProRule" id="PRU01360"/>
    </source>
</evidence>
<evidence type="ECO:0000313" key="17">
    <source>
        <dbReference type="EMBL" id="MFB9897715.1"/>
    </source>
</evidence>
<evidence type="ECO:0000256" key="3">
    <source>
        <dbReference type="ARBA" id="ARBA00022452"/>
    </source>
</evidence>
<keyword evidence="9 13" id="KW-0798">TonB box</keyword>
<evidence type="ECO:0000259" key="15">
    <source>
        <dbReference type="Pfam" id="PF00593"/>
    </source>
</evidence>
<name>A0ABV5ZK38_9BACT</name>
<proteinExistence type="inferred from homology"/>
<evidence type="ECO:0000256" key="2">
    <source>
        <dbReference type="ARBA" id="ARBA00022448"/>
    </source>
</evidence>
<feature type="domain" description="TonB-dependent receptor plug" evidence="16">
    <location>
        <begin position="44"/>
        <end position="154"/>
    </location>
</feature>
<keyword evidence="4" id="KW-0410">Iron transport</keyword>
<dbReference type="InterPro" id="IPR012910">
    <property type="entry name" value="Plug_dom"/>
</dbReference>
<feature type="signal peptide" evidence="14">
    <location>
        <begin position="1"/>
        <end position="22"/>
    </location>
</feature>
<keyword evidence="17" id="KW-0675">Receptor</keyword>
<dbReference type="PANTHER" id="PTHR32552">
    <property type="entry name" value="FERRICHROME IRON RECEPTOR-RELATED"/>
    <property type="match status" value="1"/>
</dbReference>
<evidence type="ECO:0000256" key="6">
    <source>
        <dbReference type="ARBA" id="ARBA00022729"/>
    </source>
</evidence>
<dbReference type="Gene3D" id="2.170.130.10">
    <property type="entry name" value="TonB-dependent receptor, plug domain"/>
    <property type="match status" value="1"/>
</dbReference>
<feature type="chain" id="PRO_5046122927" evidence="14">
    <location>
        <begin position="23"/>
        <end position="808"/>
    </location>
</feature>
<keyword evidence="8" id="KW-0406">Ion transport</keyword>
<keyword evidence="3 12" id="KW-1134">Transmembrane beta strand</keyword>
<accession>A0ABV5ZK38</accession>
<dbReference type="SUPFAM" id="SSF56935">
    <property type="entry name" value="Porins"/>
    <property type="match status" value="1"/>
</dbReference>
<dbReference type="InterPro" id="IPR037066">
    <property type="entry name" value="Plug_dom_sf"/>
</dbReference>
<dbReference type="EMBL" id="JBHLZF010000002">
    <property type="protein sequence ID" value="MFB9897715.1"/>
    <property type="molecule type" value="Genomic_DNA"/>
</dbReference>
<organism evidence="17 18">
    <name type="scientific">Hallella seregens ATCC 51272</name>
    <dbReference type="NCBI Taxonomy" id="1336250"/>
    <lineage>
        <taxon>Bacteria</taxon>
        <taxon>Pseudomonadati</taxon>
        <taxon>Bacteroidota</taxon>
        <taxon>Bacteroidia</taxon>
        <taxon>Bacteroidales</taxon>
        <taxon>Prevotellaceae</taxon>
        <taxon>Hallella</taxon>
    </lineage>
</organism>
<dbReference type="Pfam" id="PF07715">
    <property type="entry name" value="Plug"/>
    <property type="match status" value="1"/>
</dbReference>
<evidence type="ECO:0000256" key="7">
    <source>
        <dbReference type="ARBA" id="ARBA00023004"/>
    </source>
</evidence>
<sequence length="808" mass="90258">MNKLIWTSTLALAALGTVPAQAADADSVMLADLQEVVVKGVRAQQNAPFAVANLNKQQLKNFSASGQELPLLFAQTPGVLAWSENGMGIGTTHMRIRGAAGSRINVTLDGVALNSPEDQTVFWANMNSYAALLGSAQIQRGIGTSTNGDGAFGGSISLAMAAPSETPRLEVTGAYGSYNSYHTGASFSTGLLWGHLIFDGAYHETGTDGYLHGTSGRSGSYYGGLTWLGSNFTLRYKNVGNFEKTGQAWNGITAGNSDYSLNSYDGIRTYKDMYAHGLGRFNPLYERMVFDDHTWAFVKDANGNYQTTRYQLDGGRLWDKTTDNFYQNHNILSATWKPNAHWAHNAALHYTYGYGYYKEFKYNYKFAKFGIVPVPAGQQPVPGQKLKPTVKKGDFVRRKGLCQHTYGLLYNANYTDNTFDILGGVNLQQFRGNHFGYLDYISYVGPSEKALDFLHPWNGNKYYDSDADKNDYSAFLKGTMHLTQAWDVFADLQYRHVDYKTDGINDRFYQKADGTYTNHALDIDKHYNFFNPKAGVTFHRGGHRAYASVAYASREPERNNFTNNGSYPAPNAEHLTDFELGYNYAGGNWHAGVNLYYMDYKDQFVQTGQKSDIGESLTTNVKKSYRMGAELNADWSPLSWLTVIGNAALSQNRIKDFDEVVETYDADWKEMAPNPVHYDHSTLAFSPAAILNGFLNLHYRGLQATWHTNYVSRQYLDNTANHDRSLPCYTQTNVNLSYTLGLSRRVAGIKEAVFGLSLNNIFDRHYAASGWAYSAIVGNKYPEQHRYYQLGYMPMAGFTAMGYVTIKI</sequence>
<dbReference type="Proteomes" id="UP001589688">
    <property type="component" value="Unassembled WGS sequence"/>
</dbReference>
<keyword evidence="18" id="KW-1185">Reference proteome</keyword>
<dbReference type="InterPro" id="IPR036942">
    <property type="entry name" value="Beta-barrel_TonB_sf"/>
</dbReference>
<comment type="similarity">
    <text evidence="12 13">Belongs to the TonB-dependent receptor family.</text>
</comment>
<feature type="domain" description="TonB-dependent receptor-like beta-barrel" evidence="15">
    <location>
        <begin position="302"/>
        <end position="760"/>
    </location>
</feature>
<dbReference type="Pfam" id="PF00593">
    <property type="entry name" value="TonB_dep_Rec_b-barrel"/>
    <property type="match status" value="1"/>
</dbReference>
<dbReference type="InterPro" id="IPR000531">
    <property type="entry name" value="Beta-barrel_TonB"/>
</dbReference>
<keyword evidence="5 12" id="KW-0812">Transmembrane</keyword>
<protein>
    <submittedName>
        <fullName evidence="17">TonB-dependent receptor</fullName>
    </submittedName>
</protein>
<evidence type="ECO:0000256" key="8">
    <source>
        <dbReference type="ARBA" id="ARBA00023065"/>
    </source>
</evidence>
<dbReference type="Gene3D" id="2.40.170.20">
    <property type="entry name" value="TonB-dependent receptor, beta-barrel domain"/>
    <property type="match status" value="1"/>
</dbReference>
<evidence type="ECO:0000256" key="13">
    <source>
        <dbReference type="RuleBase" id="RU003357"/>
    </source>
</evidence>
<comment type="caution">
    <text evidence="17">The sequence shown here is derived from an EMBL/GenBank/DDBJ whole genome shotgun (WGS) entry which is preliminary data.</text>
</comment>
<evidence type="ECO:0000259" key="16">
    <source>
        <dbReference type="Pfam" id="PF07715"/>
    </source>
</evidence>
<keyword evidence="10 12" id="KW-0472">Membrane</keyword>
<gene>
    <name evidence="17" type="ORF">ACFFK8_07885</name>
</gene>
<keyword evidence="11 12" id="KW-0998">Cell outer membrane</keyword>
<keyword evidence="2 12" id="KW-0813">Transport</keyword>
<dbReference type="PROSITE" id="PS52016">
    <property type="entry name" value="TONB_DEPENDENT_REC_3"/>
    <property type="match status" value="1"/>
</dbReference>
<dbReference type="RefSeq" id="WP_390183137.1">
    <property type="nucleotide sequence ID" value="NZ_JBHLZF010000002.1"/>
</dbReference>